<evidence type="ECO:0000313" key="9">
    <source>
        <dbReference type="Proteomes" id="UP000215539"/>
    </source>
</evidence>
<dbReference type="PANTHER" id="PTHR21016:SF25">
    <property type="entry name" value="TM2 DOMAIN-CONTAINING PROTEIN DDB_G0277895-RELATED"/>
    <property type="match status" value="1"/>
</dbReference>
<evidence type="ECO:0000259" key="5">
    <source>
        <dbReference type="Pfam" id="PF05154"/>
    </source>
</evidence>
<dbReference type="GO" id="GO:0016020">
    <property type="term" value="C:membrane"/>
    <property type="evidence" value="ECO:0007669"/>
    <property type="project" value="UniProtKB-SubCell"/>
</dbReference>
<dbReference type="InterPro" id="IPR007829">
    <property type="entry name" value="TM2"/>
</dbReference>
<protein>
    <submittedName>
        <fullName evidence="7">TM2 domain</fullName>
    </submittedName>
</protein>
<dbReference type="AlphaFoldDB" id="A0AAX2GY78"/>
<evidence type="ECO:0000313" key="8">
    <source>
        <dbReference type="Proteomes" id="UP000065822"/>
    </source>
</evidence>
<accession>A0AAX2GY78</accession>
<evidence type="ECO:0000256" key="4">
    <source>
        <dbReference type="ARBA" id="ARBA00023136"/>
    </source>
</evidence>
<comment type="subcellular location">
    <subcellularLocation>
        <location evidence="1">Membrane</location>
        <topology evidence="1">Multi-pass membrane protein</topology>
    </subcellularLocation>
</comment>
<dbReference type="Proteomes" id="UP000065822">
    <property type="component" value="Chromosome"/>
</dbReference>
<organism evidence="7 9">
    <name type="scientific">Capnocytophaga haemolytica</name>
    <dbReference type="NCBI Taxonomy" id="45243"/>
    <lineage>
        <taxon>Bacteria</taxon>
        <taxon>Pseudomonadati</taxon>
        <taxon>Bacteroidota</taxon>
        <taxon>Flavobacteriia</taxon>
        <taxon>Flavobacteriales</taxon>
        <taxon>Flavobacteriaceae</taxon>
        <taxon>Capnocytophaga</taxon>
    </lineage>
</organism>
<gene>
    <name evidence="6" type="ORF">AXF12_03045</name>
    <name evidence="7" type="ORF">SAMEA44541418_01131</name>
</gene>
<evidence type="ECO:0000313" key="7">
    <source>
        <dbReference type="EMBL" id="SNV09122.1"/>
    </source>
</evidence>
<keyword evidence="2" id="KW-0812">Transmembrane</keyword>
<proteinExistence type="predicted"/>
<keyword evidence="3" id="KW-1133">Transmembrane helix</keyword>
<dbReference type="RefSeq" id="WP_066428195.1">
    <property type="nucleotide sequence ID" value="NZ_CP014227.1"/>
</dbReference>
<feature type="domain" description="TM2" evidence="5">
    <location>
        <begin position="46"/>
        <end position="93"/>
    </location>
</feature>
<reference evidence="7 9" key="2">
    <citation type="submission" date="2017-06" db="EMBL/GenBank/DDBJ databases">
        <authorList>
            <consortium name="Pathogen Informatics"/>
        </authorList>
    </citation>
    <scope>NUCLEOTIDE SEQUENCE [LARGE SCALE GENOMIC DNA]</scope>
    <source>
        <strain evidence="7 9">NCTC12947</strain>
    </source>
</reference>
<dbReference type="InterPro" id="IPR050932">
    <property type="entry name" value="TM2D1-3-like"/>
</dbReference>
<evidence type="ECO:0000256" key="2">
    <source>
        <dbReference type="ARBA" id="ARBA00022692"/>
    </source>
</evidence>
<evidence type="ECO:0000313" key="6">
    <source>
        <dbReference type="EMBL" id="AMD84583.1"/>
    </source>
</evidence>
<evidence type="ECO:0000256" key="1">
    <source>
        <dbReference type="ARBA" id="ARBA00004141"/>
    </source>
</evidence>
<name>A0AAX2GY78_9FLAO</name>
<dbReference type="EMBL" id="LT906449">
    <property type="protein sequence ID" value="SNV09122.1"/>
    <property type="molecule type" value="Genomic_DNA"/>
</dbReference>
<evidence type="ECO:0000256" key="3">
    <source>
        <dbReference type="ARBA" id="ARBA00022989"/>
    </source>
</evidence>
<dbReference type="KEGG" id="chg:AXF12_03045"/>
<dbReference type="EMBL" id="CP014227">
    <property type="protein sequence ID" value="AMD84583.1"/>
    <property type="molecule type" value="Genomic_DNA"/>
</dbReference>
<keyword evidence="4" id="KW-0472">Membrane</keyword>
<dbReference type="PANTHER" id="PTHR21016">
    <property type="entry name" value="BETA-AMYLOID BINDING PROTEIN-RELATED"/>
    <property type="match status" value="1"/>
</dbReference>
<reference evidence="6 8" key="1">
    <citation type="submission" date="2016-02" db="EMBL/GenBank/DDBJ databases">
        <authorList>
            <person name="Holder M.E."/>
            <person name="Ajami N.J."/>
            <person name="Petrosino J.F."/>
        </authorList>
    </citation>
    <scope>NUCLEOTIDE SEQUENCE [LARGE SCALE GENOMIC DNA]</scope>
    <source>
        <strain evidence="6 8">CCUG 32990</strain>
    </source>
</reference>
<sequence length="113" mass="12568">MDSQKVDMFIVANGKFFRPEIVPQIRQQLLDAPEEKWATLQAMPYKDPTTALIISIFAGNLGIDRFYIGDTGIGVGKLLTFGGCGIWALVDWFLIMDATRDKNAQMLANVLNS</sequence>
<dbReference type="Pfam" id="PF05154">
    <property type="entry name" value="TM2"/>
    <property type="match status" value="1"/>
</dbReference>
<keyword evidence="8" id="KW-1185">Reference proteome</keyword>
<dbReference type="Proteomes" id="UP000215539">
    <property type="component" value="Chromosome 1"/>
</dbReference>